<proteinExistence type="inferred from homology"/>
<dbReference type="InterPro" id="IPR029036">
    <property type="entry name" value="P5CR_dimer"/>
</dbReference>
<keyword evidence="4" id="KW-0028">Amino-acid biosynthesis</keyword>
<dbReference type="Gene3D" id="3.40.50.720">
    <property type="entry name" value="NAD(P)-binding Rossmann-like Domain"/>
    <property type="match status" value="1"/>
</dbReference>
<evidence type="ECO:0000259" key="7">
    <source>
        <dbReference type="Pfam" id="PF14748"/>
    </source>
</evidence>
<dbReference type="HAMAP" id="MF_01925">
    <property type="entry name" value="P5C_reductase"/>
    <property type="match status" value="1"/>
</dbReference>
<comment type="catalytic activity">
    <reaction evidence="4">
        <text>L-proline + NADP(+) = (S)-1-pyrroline-5-carboxylate + NADPH + 2 H(+)</text>
        <dbReference type="Rhea" id="RHEA:14109"/>
        <dbReference type="ChEBI" id="CHEBI:15378"/>
        <dbReference type="ChEBI" id="CHEBI:17388"/>
        <dbReference type="ChEBI" id="CHEBI:57783"/>
        <dbReference type="ChEBI" id="CHEBI:58349"/>
        <dbReference type="ChEBI" id="CHEBI:60039"/>
        <dbReference type="EC" id="1.5.1.2"/>
    </reaction>
</comment>
<evidence type="ECO:0000256" key="2">
    <source>
        <dbReference type="ARBA" id="ARBA00022857"/>
    </source>
</evidence>
<organism evidence="8 9">
    <name type="scientific">Congregibacter variabilis</name>
    <dbReference type="NCBI Taxonomy" id="3081200"/>
    <lineage>
        <taxon>Bacteria</taxon>
        <taxon>Pseudomonadati</taxon>
        <taxon>Pseudomonadota</taxon>
        <taxon>Gammaproteobacteria</taxon>
        <taxon>Cellvibrionales</taxon>
        <taxon>Halieaceae</taxon>
        <taxon>Congregibacter</taxon>
    </lineage>
</organism>
<evidence type="ECO:0000256" key="3">
    <source>
        <dbReference type="ARBA" id="ARBA00023002"/>
    </source>
</evidence>
<dbReference type="InterPro" id="IPR036291">
    <property type="entry name" value="NAD(P)-bd_dom_sf"/>
</dbReference>
<dbReference type="SUPFAM" id="SSF48179">
    <property type="entry name" value="6-phosphogluconate dehydrogenase C-terminal domain-like"/>
    <property type="match status" value="1"/>
</dbReference>
<protein>
    <recommendedName>
        <fullName evidence="4 5">Pyrroline-5-carboxylate reductase</fullName>
        <shortName evidence="4">P5C reductase</shortName>
        <shortName evidence="4">P5CR</shortName>
        <ecNumber evidence="4 5">1.5.1.2</ecNumber>
    </recommendedName>
    <alternativeName>
        <fullName evidence="4">PCA reductase</fullName>
    </alternativeName>
</protein>
<dbReference type="InterPro" id="IPR028939">
    <property type="entry name" value="P5C_Rdtase_cat_N"/>
</dbReference>
<evidence type="ECO:0000256" key="5">
    <source>
        <dbReference type="NCBIfam" id="TIGR00112"/>
    </source>
</evidence>
<dbReference type="PIRSF" id="PIRSF000193">
    <property type="entry name" value="Pyrrol-5-carb_rd"/>
    <property type="match status" value="1"/>
</dbReference>
<sequence length="272" mass="28591">MSAFTTAFVGAGNMSRSIISGLIASGVDADAISASNPSEGPLEELRQLGLVTLSKNNLSVVETADVIVLAVKPQIMQSVCEELAAVIRTEQLVISVAAGVAADSLHRWSGGRADIVRCMPNTPSQLAAGASGLFARASVSAANRQRAEEVMRAVGLVRWVEDETLLHAVTAVAGSAPAYFFQFMEAMIAEAQRMGLDEETARTLCAQTCIGAGRMLAEGDVDAGELRRRVCSPNGATERAVAAFSAAGLEHIVSKAMQECYARSEEMGRELS</sequence>
<accession>A0ABZ0HYR9</accession>
<gene>
    <name evidence="4 8" type="primary">proC</name>
    <name evidence="8" type="ORF">R0135_11370</name>
</gene>
<dbReference type="EMBL" id="CP136864">
    <property type="protein sequence ID" value="WOJ92383.1"/>
    <property type="molecule type" value="Genomic_DNA"/>
</dbReference>
<evidence type="ECO:0000256" key="4">
    <source>
        <dbReference type="HAMAP-Rule" id="MF_01925"/>
    </source>
</evidence>
<name>A0ABZ0HYR9_9GAMM</name>
<dbReference type="EC" id="1.5.1.2" evidence="4 5"/>
<reference evidence="8 9" key="1">
    <citation type="submission" date="2023-10" db="EMBL/GenBank/DDBJ databases">
        <title>Two novel species belonging to the OM43/NOR5 clade.</title>
        <authorList>
            <person name="Park M."/>
        </authorList>
    </citation>
    <scope>NUCLEOTIDE SEQUENCE [LARGE SCALE GENOMIC DNA]</scope>
    <source>
        <strain evidence="8 9">IMCC43200</strain>
    </source>
</reference>
<dbReference type="NCBIfam" id="TIGR00112">
    <property type="entry name" value="proC"/>
    <property type="match status" value="1"/>
</dbReference>
<evidence type="ECO:0000259" key="6">
    <source>
        <dbReference type="Pfam" id="PF03807"/>
    </source>
</evidence>
<evidence type="ECO:0000256" key="1">
    <source>
        <dbReference type="ARBA" id="ARBA00005525"/>
    </source>
</evidence>
<dbReference type="Proteomes" id="UP001626537">
    <property type="component" value="Chromosome"/>
</dbReference>
<keyword evidence="3 4" id="KW-0560">Oxidoreductase</keyword>
<dbReference type="Pfam" id="PF03807">
    <property type="entry name" value="F420_oxidored"/>
    <property type="match status" value="1"/>
</dbReference>
<dbReference type="SUPFAM" id="SSF51735">
    <property type="entry name" value="NAD(P)-binding Rossmann-fold domains"/>
    <property type="match status" value="1"/>
</dbReference>
<evidence type="ECO:0000313" key="8">
    <source>
        <dbReference type="EMBL" id="WOJ92383.1"/>
    </source>
</evidence>
<keyword evidence="9" id="KW-1185">Reference proteome</keyword>
<comment type="pathway">
    <text evidence="4">Amino-acid biosynthesis; L-proline biosynthesis; L-proline from L-glutamate 5-semialdehyde: step 1/1.</text>
</comment>
<feature type="domain" description="Pyrroline-5-carboxylate reductase dimerisation" evidence="7">
    <location>
        <begin position="163"/>
        <end position="267"/>
    </location>
</feature>
<keyword evidence="4" id="KW-0963">Cytoplasm</keyword>
<comment type="catalytic activity">
    <reaction evidence="4">
        <text>L-proline + NAD(+) = (S)-1-pyrroline-5-carboxylate + NADH + 2 H(+)</text>
        <dbReference type="Rhea" id="RHEA:14105"/>
        <dbReference type="ChEBI" id="CHEBI:15378"/>
        <dbReference type="ChEBI" id="CHEBI:17388"/>
        <dbReference type="ChEBI" id="CHEBI:57540"/>
        <dbReference type="ChEBI" id="CHEBI:57945"/>
        <dbReference type="ChEBI" id="CHEBI:60039"/>
        <dbReference type="EC" id="1.5.1.2"/>
    </reaction>
</comment>
<dbReference type="Gene3D" id="1.10.3730.10">
    <property type="entry name" value="ProC C-terminal domain-like"/>
    <property type="match status" value="1"/>
</dbReference>
<dbReference type="InterPro" id="IPR008927">
    <property type="entry name" value="6-PGluconate_DH-like_C_sf"/>
</dbReference>
<evidence type="ECO:0000313" key="9">
    <source>
        <dbReference type="Proteomes" id="UP001626537"/>
    </source>
</evidence>
<dbReference type="PANTHER" id="PTHR11645:SF0">
    <property type="entry name" value="PYRROLINE-5-CARBOXYLATE REDUCTASE 3"/>
    <property type="match status" value="1"/>
</dbReference>
<comment type="similarity">
    <text evidence="1 4">Belongs to the pyrroline-5-carboxylate reductase family.</text>
</comment>
<dbReference type="InterPro" id="IPR000304">
    <property type="entry name" value="Pyrroline-COOH_reductase"/>
</dbReference>
<dbReference type="RefSeq" id="WP_407346980.1">
    <property type="nucleotide sequence ID" value="NZ_CP136864.1"/>
</dbReference>
<dbReference type="PANTHER" id="PTHR11645">
    <property type="entry name" value="PYRROLINE-5-CARBOXYLATE REDUCTASE"/>
    <property type="match status" value="1"/>
</dbReference>
<dbReference type="GO" id="GO:0004735">
    <property type="term" value="F:pyrroline-5-carboxylate reductase activity"/>
    <property type="evidence" value="ECO:0007669"/>
    <property type="project" value="UniProtKB-EC"/>
</dbReference>
<comment type="subcellular location">
    <subcellularLocation>
        <location evidence="4">Cytoplasm</location>
    </subcellularLocation>
</comment>
<dbReference type="Pfam" id="PF14748">
    <property type="entry name" value="P5CR_dimer"/>
    <property type="match status" value="1"/>
</dbReference>
<keyword evidence="4" id="KW-0641">Proline biosynthesis</keyword>
<keyword evidence="2 4" id="KW-0521">NADP</keyword>
<comment type="function">
    <text evidence="4">Catalyzes the reduction of 1-pyrroline-5-carboxylate (PCA) to L-proline.</text>
</comment>
<feature type="domain" description="Pyrroline-5-carboxylate reductase catalytic N-terminal" evidence="6">
    <location>
        <begin position="7"/>
        <end position="99"/>
    </location>
</feature>